<comment type="caution">
    <text evidence="2">The sequence shown here is derived from an EMBL/GenBank/DDBJ whole genome shotgun (WGS) entry which is preliminary data.</text>
</comment>
<dbReference type="AlphaFoldDB" id="A0A175S213"/>
<proteinExistence type="predicted"/>
<dbReference type="InterPro" id="IPR013830">
    <property type="entry name" value="SGNH_hydro"/>
</dbReference>
<protein>
    <recommendedName>
        <fullName evidence="1">SGNH hydrolase-type esterase domain-containing protein</fullName>
    </recommendedName>
</protein>
<dbReference type="EMBL" id="LDQC01000006">
    <property type="protein sequence ID" value="KTR10929.1"/>
    <property type="molecule type" value="Genomic_DNA"/>
</dbReference>
<dbReference type="Proteomes" id="UP000078252">
    <property type="component" value="Unassembled WGS sequence"/>
</dbReference>
<name>A0A175S213_9MICO</name>
<evidence type="ECO:0000259" key="1">
    <source>
        <dbReference type="Pfam" id="PF13472"/>
    </source>
</evidence>
<gene>
    <name evidence="2" type="ORF">NS184_01050</name>
</gene>
<organism evidence="2 3">
    <name type="scientific">Curtobacterium luteum</name>
    <dbReference type="NCBI Taxonomy" id="33881"/>
    <lineage>
        <taxon>Bacteria</taxon>
        <taxon>Bacillati</taxon>
        <taxon>Actinomycetota</taxon>
        <taxon>Actinomycetes</taxon>
        <taxon>Micrococcales</taxon>
        <taxon>Microbacteriaceae</taxon>
        <taxon>Curtobacterium</taxon>
    </lineage>
</organism>
<evidence type="ECO:0000313" key="3">
    <source>
        <dbReference type="Proteomes" id="UP000078252"/>
    </source>
</evidence>
<dbReference type="Gene3D" id="3.40.50.1110">
    <property type="entry name" value="SGNH hydrolase"/>
    <property type="match status" value="1"/>
</dbReference>
<dbReference type="PATRIC" id="fig|33881.3.peg.2512"/>
<dbReference type="CDD" id="cd00229">
    <property type="entry name" value="SGNH_hydrolase"/>
    <property type="match status" value="1"/>
</dbReference>
<evidence type="ECO:0000313" key="2">
    <source>
        <dbReference type="EMBL" id="KTR10929.1"/>
    </source>
</evidence>
<dbReference type="Pfam" id="PF13472">
    <property type="entry name" value="Lipase_GDSL_2"/>
    <property type="match status" value="1"/>
</dbReference>
<dbReference type="STRING" id="33881.NS184_01050"/>
<feature type="domain" description="SGNH hydrolase-type esterase" evidence="1">
    <location>
        <begin position="2"/>
        <end position="166"/>
    </location>
</feature>
<dbReference type="InterPro" id="IPR036514">
    <property type="entry name" value="SGNH_hydro_sf"/>
</dbReference>
<sequence length="182" mass="19222">MVIGDSITIGHGLRSAQAWPELLAARDHLRLTDLGCDGAGILAEGEDQCSATYEELAEQAAVLHPAVVVLQASSNDLGQDDDELDGATQQLVAAVHRLLPRARVVGLSAVWDQDAPPSQLATISAALHTAVDGVGGSWLDLGQPLRGHPGWMQSDDVHPTARGQRALLAAVTGALERDHLRW</sequence>
<dbReference type="SUPFAM" id="SSF52266">
    <property type="entry name" value="SGNH hydrolase"/>
    <property type="match status" value="1"/>
</dbReference>
<reference evidence="2 3" key="1">
    <citation type="journal article" date="2016" name="Front. Microbiol.">
        <title>Genomic Resource of Rice Seed Associated Bacteria.</title>
        <authorList>
            <person name="Midha S."/>
            <person name="Bansal K."/>
            <person name="Sharma S."/>
            <person name="Kumar N."/>
            <person name="Patil P.P."/>
            <person name="Chaudhry V."/>
            <person name="Patil P.B."/>
        </authorList>
    </citation>
    <scope>NUCLEOTIDE SEQUENCE [LARGE SCALE GENOMIC DNA]</scope>
    <source>
        <strain evidence="2 3">NS184</strain>
    </source>
</reference>
<accession>A0A175S213</accession>